<evidence type="ECO:0000313" key="2">
    <source>
        <dbReference type="Proteomes" id="UP000230184"/>
    </source>
</evidence>
<dbReference type="Pfam" id="PF13489">
    <property type="entry name" value="Methyltransf_23"/>
    <property type="match status" value="1"/>
</dbReference>
<accession>A0A2M6YUV1</accession>
<name>A0A2M6YUV1_9BACT</name>
<gene>
    <name evidence="1" type="ORF">COT02_01765</name>
</gene>
<dbReference type="AlphaFoldDB" id="A0A2M6YUV1"/>
<comment type="caution">
    <text evidence="1">The sequence shown here is derived from an EMBL/GenBank/DDBJ whole genome shotgun (WGS) entry which is preliminary data.</text>
</comment>
<dbReference type="SUPFAM" id="SSF53335">
    <property type="entry name" value="S-adenosyl-L-methionine-dependent methyltransferases"/>
    <property type="match status" value="1"/>
</dbReference>
<organism evidence="1 2">
    <name type="scientific">Candidatus Roizmanbacteria bacterium CG07_land_8_20_14_0_80_34_15</name>
    <dbReference type="NCBI Taxonomy" id="1974849"/>
    <lineage>
        <taxon>Bacteria</taxon>
        <taxon>Candidatus Roizmaniibacteriota</taxon>
    </lineage>
</organism>
<protein>
    <recommendedName>
        <fullName evidence="3">Methyltransferase type 11 domain-containing protein</fullName>
    </recommendedName>
</protein>
<dbReference type="Gene3D" id="3.40.50.150">
    <property type="entry name" value="Vaccinia Virus protein VP39"/>
    <property type="match status" value="1"/>
</dbReference>
<proteinExistence type="predicted"/>
<dbReference type="EMBL" id="PEWY01000054">
    <property type="protein sequence ID" value="PIU37266.1"/>
    <property type="molecule type" value="Genomic_DNA"/>
</dbReference>
<reference evidence="2" key="1">
    <citation type="submission" date="2017-09" db="EMBL/GenBank/DDBJ databases">
        <title>Depth-based differentiation of microbial function through sediment-hosted aquifers and enrichment of novel symbionts in the deep terrestrial subsurface.</title>
        <authorList>
            <person name="Probst A.J."/>
            <person name="Ladd B."/>
            <person name="Jarett J.K."/>
            <person name="Geller-Mcgrath D.E."/>
            <person name="Sieber C.M.K."/>
            <person name="Emerson J.B."/>
            <person name="Anantharaman K."/>
            <person name="Thomas B.C."/>
            <person name="Malmstrom R."/>
            <person name="Stieglmeier M."/>
            <person name="Klingl A."/>
            <person name="Woyke T."/>
            <person name="Ryan C.M."/>
            <person name="Banfield J.F."/>
        </authorList>
    </citation>
    <scope>NUCLEOTIDE SEQUENCE [LARGE SCALE GENOMIC DNA]</scope>
</reference>
<sequence length="229" mass="26754">MKDIQVKHFNSEKNQYLSDKLFHPPLHVQDELNTIILLIKKNSQKREVADFGSGNGRLTIPLLKNGFTVTSVDISNKSLLNLRYNAVKINKQKQLKTRLALPENSNVICGTDILHHVDLKHYFPLFYKSLSKDGFLIFSEPNILNIGWSLFISLFLDWRIEKGIVQINYFNLIKQLRLAEFKNIKIFGLFLFPPMFFDKITFFRKLNLYLGNLPILKLFAFRYIITATK</sequence>
<dbReference type="Proteomes" id="UP000230184">
    <property type="component" value="Unassembled WGS sequence"/>
</dbReference>
<evidence type="ECO:0000313" key="1">
    <source>
        <dbReference type="EMBL" id="PIU37266.1"/>
    </source>
</evidence>
<evidence type="ECO:0008006" key="3">
    <source>
        <dbReference type="Google" id="ProtNLM"/>
    </source>
</evidence>
<dbReference type="InterPro" id="IPR029063">
    <property type="entry name" value="SAM-dependent_MTases_sf"/>
</dbReference>